<dbReference type="Proteomes" id="UP000295636">
    <property type="component" value="Unassembled WGS sequence"/>
</dbReference>
<comment type="caution">
    <text evidence="6">The sequence shown here is derived from an EMBL/GenBank/DDBJ whole genome shotgun (WGS) entry which is preliminary data.</text>
</comment>
<feature type="chain" id="PRO_5039059800" evidence="3">
    <location>
        <begin position="28"/>
        <end position="2773"/>
    </location>
</feature>
<feature type="domain" description="SLH" evidence="5">
    <location>
        <begin position="2672"/>
        <end position="2730"/>
    </location>
</feature>
<feature type="domain" description="SLH" evidence="5">
    <location>
        <begin position="2543"/>
        <end position="2606"/>
    </location>
</feature>
<name>A0A4R5KPJ1_9BACL</name>
<proteinExistence type="inferred from homology"/>
<dbReference type="InterPro" id="IPR001434">
    <property type="entry name" value="OmcB-like_DUF11"/>
</dbReference>
<dbReference type="PANTHER" id="PTHR34819:SF3">
    <property type="entry name" value="CELL SURFACE PROTEIN"/>
    <property type="match status" value="1"/>
</dbReference>
<feature type="compositionally biased region" description="Gly residues" evidence="2">
    <location>
        <begin position="2406"/>
        <end position="2418"/>
    </location>
</feature>
<comment type="similarity">
    <text evidence="1">Belongs to the intimin/invasin family.</text>
</comment>
<feature type="signal peptide" evidence="3">
    <location>
        <begin position="1"/>
        <end position="27"/>
    </location>
</feature>
<gene>
    <name evidence="6" type="ORF">E1757_15515</name>
</gene>
<dbReference type="Pfam" id="PF01345">
    <property type="entry name" value="DUF11"/>
    <property type="match status" value="2"/>
</dbReference>
<feature type="region of interest" description="Disordered" evidence="2">
    <location>
        <begin position="2400"/>
        <end position="2433"/>
    </location>
</feature>
<feature type="domain" description="SLH" evidence="5">
    <location>
        <begin position="2607"/>
        <end position="2670"/>
    </location>
</feature>
<dbReference type="Pfam" id="PF00395">
    <property type="entry name" value="SLH"/>
    <property type="match status" value="3"/>
</dbReference>
<protein>
    <submittedName>
        <fullName evidence="6">DUF11 domain-containing protein</fullName>
    </submittedName>
</protein>
<reference evidence="6 7" key="1">
    <citation type="submission" date="2019-03" db="EMBL/GenBank/DDBJ databases">
        <title>This is whole genome sequence of Paenibacillus sp MS74 strain.</title>
        <authorList>
            <person name="Trinh H.N."/>
        </authorList>
    </citation>
    <scope>NUCLEOTIDE SEQUENCE [LARGE SCALE GENOMIC DNA]</scope>
    <source>
        <strain evidence="6 7">MS74</strain>
    </source>
</reference>
<evidence type="ECO:0000313" key="6">
    <source>
        <dbReference type="EMBL" id="TDF97232.1"/>
    </source>
</evidence>
<dbReference type="OrthoDB" id="283370at2"/>
<dbReference type="EMBL" id="SMRT01000006">
    <property type="protein sequence ID" value="TDF97232.1"/>
    <property type="molecule type" value="Genomic_DNA"/>
</dbReference>
<dbReference type="InterPro" id="IPR001119">
    <property type="entry name" value="SLH_dom"/>
</dbReference>
<evidence type="ECO:0000256" key="2">
    <source>
        <dbReference type="SAM" id="MobiDB-lite"/>
    </source>
</evidence>
<evidence type="ECO:0000259" key="4">
    <source>
        <dbReference type="PROSITE" id="PS51127"/>
    </source>
</evidence>
<dbReference type="Pfam" id="PF13620">
    <property type="entry name" value="CarboxypepD_reg"/>
    <property type="match status" value="1"/>
</dbReference>
<keyword evidence="3" id="KW-0732">Signal</keyword>
<dbReference type="RefSeq" id="WP_133229600.1">
    <property type="nucleotide sequence ID" value="NZ_SMRT01000006.1"/>
</dbReference>
<dbReference type="PROSITE" id="PS51272">
    <property type="entry name" value="SLH"/>
    <property type="match status" value="3"/>
</dbReference>
<evidence type="ECO:0000259" key="5">
    <source>
        <dbReference type="PROSITE" id="PS51272"/>
    </source>
</evidence>
<dbReference type="Pfam" id="PF02369">
    <property type="entry name" value="Big_1"/>
    <property type="match status" value="1"/>
</dbReference>
<dbReference type="InterPro" id="IPR013783">
    <property type="entry name" value="Ig-like_fold"/>
</dbReference>
<feature type="domain" description="Big-1" evidence="4">
    <location>
        <begin position="1978"/>
        <end position="2063"/>
    </location>
</feature>
<dbReference type="PROSITE" id="PS51127">
    <property type="entry name" value="BIG1"/>
    <property type="match status" value="1"/>
</dbReference>
<accession>A0A4R5KPJ1</accession>
<evidence type="ECO:0000256" key="1">
    <source>
        <dbReference type="ARBA" id="ARBA00010116"/>
    </source>
</evidence>
<dbReference type="SUPFAM" id="SSF49464">
    <property type="entry name" value="Carboxypeptidase regulatory domain-like"/>
    <property type="match status" value="2"/>
</dbReference>
<dbReference type="InterPro" id="IPR051172">
    <property type="entry name" value="Chlamydia_OmcB"/>
</dbReference>
<dbReference type="InterPro" id="IPR008964">
    <property type="entry name" value="Invasin/intimin_cell_adhesion"/>
</dbReference>
<dbReference type="InterPro" id="IPR003344">
    <property type="entry name" value="Big_1_dom"/>
</dbReference>
<dbReference type="InterPro" id="IPR047589">
    <property type="entry name" value="DUF11_rpt"/>
</dbReference>
<evidence type="ECO:0000256" key="3">
    <source>
        <dbReference type="SAM" id="SignalP"/>
    </source>
</evidence>
<dbReference type="InterPro" id="IPR008969">
    <property type="entry name" value="CarboxyPept-like_regulatory"/>
</dbReference>
<dbReference type="NCBIfam" id="TIGR01451">
    <property type="entry name" value="B_ant_repeat"/>
    <property type="match status" value="1"/>
</dbReference>
<evidence type="ECO:0000313" key="7">
    <source>
        <dbReference type="Proteomes" id="UP000295636"/>
    </source>
</evidence>
<dbReference type="SUPFAM" id="SSF49373">
    <property type="entry name" value="Invasin/intimin cell-adhesion fragments"/>
    <property type="match status" value="1"/>
</dbReference>
<keyword evidence="7" id="KW-1185">Reference proteome</keyword>
<organism evidence="6 7">
    <name type="scientific">Paenibacillus piri</name>
    <dbReference type="NCBI Taxonomy" id="2547395"/>
    <lineage>
        <taxon>Bacteria</taxon>
        <taxon>Bacillati</taxon>
        <taxon>Bacillota</taxon>
        <taxon>Bacilli</taxon>
        <taxon>Bacillales</taxon>
        <taxon>Paenibacillaceae</taxon>
        <taxon>Paenibacillus</taxon>
    </lineage>
</organism>
<dbReference type="Gene3D" id="2.60.40.740">
    <property type="match status" value="1"/>
</dbReference>
<dbReference type="Gene3D" id="2.60.40.1120">
    <property type="entry name" value="Carboxypeptidase-like, regulatory domain"/>
    <property type="match status" value="2"/>
</dbReference>
<dbReference type="SMART" id="SM00634">
    <property type="entry name" value="BID_1"/>
    <property type="match status" value="1"/>
</dbReference>
<sequence length="2773" mass="295750">MKKRLVSCTLICMLLLQLVSNLMFVPAADAAAGPVVTVTLDTPGKVELGGDTTLEVTLQNGGTWAYNAGIELLLTDGLKVADSNSLKSTSETPNSTTGELTVYWKDIKDLAPNEKFTFPIKLTTIDKLRKTGADTDFGQQVNAVVSVYTSNDARQLYEPPNTPSGKSDVKLIKIVPFTVKVIEPEQKLVKGAGPDAAPPAAGDEWGAYKYKIEIVNNKRANTNFTVFENRIDDALEAYGYSINPNAQTVTGNKRVANWNNSLILTSGETKTIEFNAAFLETPNLKDDGSTRVTNTIQYTGVTNKISSGTHTETDSINYYSIPKDVIISKSVDKETTGYGEALTYTLVIRSNEYYDVTNVTITDTVGDGQKFTGYTSASIAYPDGTSVSAAPTFATPARDTADGTTKLGWTVPDNTLKADAARNKGTVVTIKYTTEVENTWKAPSGGPVVAGDTIDNKATVTGTTTVSGSVSDSASTSVPIAVPKISETIKSVNTTALSSPNNKAADVTVGDKVTFNVKYDATGVNAKQHGVEIFDFLPYGTKLVDETYANYAMNGVTPVYNTGLHALIWSFSDIDELKPPFYTDIQVVVIDDAEYRKAVKGAENLVVLSYKNTAGRTQSDRDTVKLNFEGPDVVNQRFVETTDVSPGKGIVTVKGNQTVTVKIILTNNGKLPAYNVVLQETLPPELTFSQFLTDSRVTASGPAPGDSKLFFTLTSPLEPGASIDLIYEAKIIDQIGALKQIKQESSWDYYGQPSTWPVGEPRHHYTPTEPLHTTMQAQSPTITKKVVDTTTSTTSSPNLNVRAGDWVVYEVEAKLPDTETAYNATLTDFIPVRQSLLGVFSTWDPATHTGTSVAQSVYQLGGDATAGYTVTLPNLNVSRTAGGFKYYTYYIKTKVDKLTGSSELQKQLAKFGWTDENVGGTSNTIQSLLAQVTVNRPNLSADMSPASLPEVNKGEVKDITFTITNNGTSDAYDFVPTITLPAGFEFVNPDKVPAGDLETGYTITLDKRDLAPGAANKFIYPFKAKLIEVKGSGSSYQIIGRTGDYYVSHEVFTGGSAGPDEKYSQTQAQTVVGIPGVTLLNEIAATSNGSSKTEIRPGDTVDYKLTVQVPAGTKAYSLTVEDTFASIGNFEILPLPAGTNTDAVGRSWPGGGNKLVVNFGSPIDATAGARTLTETVRLRAKPDGTSPTSGTFTVQKATYTTGAIAKWSTEIGTPLQTNQVQTSIDVLQPNVTITAEPIPDPVFKDSNPTIAAGFTINNSGTSKAYNNIVEVAVPSGLQVSNISNGGTLANGNKVVWNIAELNSGASHTLTFNLQVTAQIGAGSNNLEVAAVLKQYASTPAAQPEQQAKVYTPNAPASSYLSIAPLTITAAITDNTFGPAPFDKIRPGDETTYEVLLNPPGSSAAFMAVLKLPVLLEQDIVSVTMDGQTVSFSPMEGGYPLGTAAGHKKVIVVARAKTNTNNAQNPYNAAFKPTVEYKTAASGGTALSATAAQLQEDVIEPNVAVSIMADKQQVLTPGEPVTFQVKVDNTLGLSTAYAAELNMTVANSVYLQRVGPSTEASDVITSDSQHFTWKMAAIPAGQQRQLTFLAGSKNSTTVTSQVYFEAELAKYFSLPSGKGKQYGPLVTNEVGVVVRGQHMLENSGTLSVTAGQDAVFNHILRNTGAGNDTFILGLIGAYPTDLYAGGQKIAAGKNMNGVWVWDSIDPLYNSGGNVAVTLDGGGMKDIKLVVHVPENTPYDNTNAQVYSLNAKAQRTGNVSTVQDYLKIAGSALDGWSGDQESAGWIMPAYGRGDSLFFRAVSAVHIAALKAYYTHGDKTGLVELQVQNKDTYIAKGSKQWSGTARLPVTASPGNYEVKFVALDALGNPLEIDDKNSTTGANNPFAVKGSVTVQGQIKDAVTNQPIAGAKVVLYHPASGQPVAETTTDAGGHYAFPDVKPGGYRLIVQKSPYAEAVKEFYALPQSGSDSVVVVDAVLTPYTITLQANPSTILGDGKSETELTVKITDAGGQPVAGAQVNFSSPSGIGSFPSGTTAVTNERGEAKLPYRSDAVSGNASKRAEVVANVQDPSRQLSADARIVITLDPGAIAGVVTEMVNGVPHVVAGAVVEVTKDLDGDGINDFIARAVTKEDGSYLIAVPVGNTEYDLTITKPFIIGNEKKDISFPQKAAVGTISPVGYEVYPATKTASGVLLVQTSGGQTGQFPAGLYSKMKGYLIDESGNYVTNPDGSRLAVTFGTNGSFNAQNLNAGTYQLAIAVEVAPGQELIINRDRNGNISKLQLQQNGEMNITIELIDPYGTVTDAKTGEVIENAHVELYYADTPRNKANGRNPGELVSLPVLEGFPPSENRNPQETDANGEYAYMVYRTTDYYVVVSKPGYYTYKSPILSVEQEIVRHDLQLVPIPKSTGSGSKGSGGGGGGGAVTTPTAPEAGNPDQADGQADLAVALMSDRATYPEGGIITFTIEYLNKSNVTVKGVSVQAQIPAHTKLVDAAGGTTDTDGTIRWSLGDLSPGASGKLVYKVQVQENGLSSAEQLITNRAQIIAADELVFKEDDQSPLQLLLFSSRFGAQQHKRYIAGYPDGLFKADRSITRAEIAAIFARIMDLQQTVKGISFYQDVTPSFWAAGYIEAATRAGLFGGYEDQSFLPDQPITRAELSTVLARYLKLQDRAPLQTHFADINGHWGRNAIEEIYRHHIIEGYPDGSFKPEANMIRSEAVTMINRLLYRGPLNNVEVVFPDMTPDHWAFGHVQESAVTHEYTRNPDGSETMTKLIPEPLW</sequence>
<dbReference type="Gene3D" id="2.60.40.10">
    <property type="entry name" value="Immunoglobulins"/>
    <property type="match status" value="1"/>
</dbReference>
<dbReference type="PANTHER" id="PTHR34819">
    <property type="entry name" value="LARGE CYSTEINE-RICH PERIPLASMIC PROTEIN OMCB"/>
    <property type="match status" value="1"/>
</dbReference>